<evidence type="ECO:0000313" key="2">
    <source>
        <dbReference type="Proteomes" id="UP001627154"/>
    </source>
</evidence>
<proteinExistence type="predicted"/>
<evidence type="ECO:0000313" key="1">
    <source>
        <dbReference type="EMBL" id="KAL3407061.1"/>
    </source>
</evidence>
<accession>A0ABD2XNK7</accession>
<sequence>MKTSWNIFLCLSKANRINEVMALRDKFYDKIYMDSECKDVKPELESPSTTICKTEYQNSQSIVKIENENQIDNINKNIIIDFECQYVNPELKSLSRTICKTEDQSCLPVVKTENRNSD</sequence>
<comment type="caution">
    <text evidence="1">The sequence shown here is derived from an EMBL/GenBank/DDBJ whole genome shotgun (WGS) entry which is preliminary data.</text>
</comment>
<dbReference type="Proteomes" id="UP001627154">
    <property type="component" value="Unassembled WGS sequence"/>
</dbReference>
<dbReference type="AlphaFoldDB" id="A0ABD2XNK7"/>
<reference evidence="1 2" key="1">
    <citation type="journal article" date="2024" name="bioRxiv">
        <title>A reference genome for Trichogramma kaykai: A tiny desert-dwelling parasitoid wasp with competing sex-ratio distorters.</title>
        <authorList>
            <person name="Culotta J."/>
            <person name="Lindsey A.R."/>
        </authorList>
    </citation>
    <scope>NUCLEOTIDE SEQUENCE [LARGE SCALE GENOMIC DNA]</scope>
    <source>
        <strain evidence="1 2">KSX58</strain>
    </source>
</reference>
<protein>
    <submittedName>
        <fullName evidence="1">Uncharacterized protein</fullName>
    </submittedName>
</protein>
<keyword evidence="2" id="KW-1185">Reference proteome</keyword>
<name>A0ABD2XNK7_9HYME</name>
<gene>
    <name evidence="1" type="ORF">TKK_001134</name>
</gene>
<dbReference type="EMBL" id="JBJJXI010000018">
    <property type="protein sequence ID" value="KAL3407061.1"/>
    <property type="molecule type" value="Genomic_DNA"/>
</dbReference>
<organism evidence="1 2">
    <name type="scientific">Trichogramma kaykai</name>
    <dbReference type="NCBI Taxonomy" id="54128"/>
    <lineage>
        <taxon>Eukaryota</taxon>
        <taxon>Metazoa</taxon>
        <taxon>Ecdysozoa</taxon>
        <taxon>Arthropoda</taxon>
        <taxon>Hexapoda</taxon>
        <taxon>Insecta</taxon>
        <taxon>Pterygota</taxon>
        <taxon>Neoptera</taxon>
        <taxon>Endopterygota</taxon>
        <taxon>Hymenoptera</taxon>
        <taxon>Apocrita</taxon>
        <taxon>Proctotrupomorpha</taxon>
        <taxon>Chalcidoidea</taxon>
        <taxon>Trichogrammatidae</taxon>
        <taxon>Trichogramma</taxon>
    </lineage>
</organism>